<comment type="similarity">
    <text evidence="1">Belongs to the peptidase C48 family.</text>
</comment>
<feature type="region of interest" description="Disordered" evidence="5">
    <location>
        <begin position="1"/>
        <end position="44"/>
    </location>
</feature>
<accession>A0A8H6T485</accession>
<name>A0A8H6T485_MYCCL</name>
<dbReference type="Proteomes" id="UP000613580">
    <property type="component" value="Unassembled WGS sequence"/>
</dbReference>
<proteinExistence type="inferred from homology"/>
<feature type="region of interest" description="Disordered" evidence="5">
    <location>
        <begin position="66"/>
        <end position="147"/>
    </location>
</feature>
<dbReference type="PANTHER" id="PTHR12606">
    <property type="entry name" value="SENTRIN/SUMO-SPECIFIC PROTEASE"/>
    <property type="match status" value="1"/>
</dbReference>
<dbReference type="GO" id="GO:0016926">
    <property type="term" value="P:protein desumoylation"/>
    <property type="evidence" value="ECO:0007669"/>
    <property type="project" value="TreeGrafter"/>
</dbReference>
<keyword evidence="8" id="KW-1185">Reference proteome</keyword>
<dbReference type="GO" id="GO:0005634">
    <property type="term" value="C:nucleus"/>
    <property type="evidence" value="ECO:0007669"/>
    <property type="project" value="TreeGrafter"/>
</dbReference>
<evidence type="ECO:0000313" key="8">
    <source>
        <dbReference type="Proteomes" id="UP000613580"/>
    </source>
</evidence>
<evidence type="ECO:0000256" key="2">
    <source>
        <dbReference type="ARBA" id="ARBA00022670"/>
    </source>
</evidence>
<dbReference type="Pfam" id="PF02902">
    <property type="entry name" value="Peptidase_C48"/>
    <property type="match status" value="1"/>
</dbReference>
<evidence type="ECO:0000256" key="1">
    <source>
        <dbReference type="ARBA" id="ARBA00005234"/>
    </source>
</evidence>
<dbReference type="InterPro" id="IPR038765">
    <property type="entry name" value="Papain-like_cys_pep_sf"/>
</dbReference>
<dbReference type="OrthoDB" id="1939479at2759"/>
<dbReference type="GO" id="GO:0016929">
    <property type="term" value="F:deSUMOylase activity"/>
    <property type="evidence" value="ECO:0007669"/>
    <property type="project" value="TreeGrafter"/>
</dbReference>
<dbReference type="PROSITE" id="PS50600">
    <property type="entry name" value="ULP_PROTEASE"/>
    <property type="match status" value="1"/>
</dbReference>
<dbReference type="InterPro" id="IPR003653">
    <property type="entry name" value="Peptidase_C48_C"/>
</dbReference>
<dbReference type="FunFam" id="3.40.395.10:FF:000001">
    <property type="entry name" value="Sentrin-specific protease 1"/>
    <property type="match status" value="1"/>
</dbReference>
<dbReference type="PANTHER" id="PTHR12606:SF141">
    <property type="entry name" value="GH15225P-RELATED"/>
    <property type="match status" value="1"/>
</dbReference>
<dbReference type="EMBL" id="JACAZE010000007">
    <property type="protein sequence ID" value="KAF7310733.1"/>
    <property type="molecule type" value="Genomic_DNA"/>
</dbReference>
<feature type="compositionally biased region" description="Polar residues" evidence="5">
    <location>
        <begin position="116"/>
        <end position="132"/>
    </location>
</feature>
<feature type="compositionally biased region" description="Basic residues" evidence="5">
    <location>
        <begin position="87"/>
        <end position="99"/>
    </location>
</feature>
<gene>
    <name evidence="7" type="ORF">HMN09_00616300</name>
</gene>
<feature type="domain" description="Ubiquitin-like protease family profile" evidence="6">
    <location>
        <begin position="352"/>
        <end position="525"/>
    </location>
</feature>
<sequence>MPVVGSQKRPRPSAYPPRKQPRMTKLNGDGENASPGGSTIRERWSDHGKTFLSLVVDTAAAVRDSFLPHPQPSAHYPSTSQADRPPTHPHRPPLRRPLRRPLGPPPSTPPTSISPSEQNETTPKALVSSLQPSPRRPSTVPWPTTANTKTYYPQVDMALKKSFRKEQKQPRRKRHIFENQHKAHLEATRAGDREALLKTLYILQQKDGYSSDFASFKGFMKKKTLISRILRTQRERALKFVSAKPTALSLTNQQHDDTEFLRRAVQKAQATLEEFVLCFIPRTCSSCSSRPKPRTPLTPSIADLQFRYRTKDGQLERRIAVPSLPSSLPPEDDAQVNALFRKSGILSKYAKEQVTDQDVVRLKPGKWLNDEIINFYGALILGRSDDNKENTTPSKDILDVHYFSTFFWSKLLNDGYEKGRLAKWTKKMDIFSKDVILIPVNHANVHWTAAAINFKQKRIESYDSMLDDRPNVFKVLREYVNQEHLNKKKKPFDFTGWVDYTSANTPCQENGYDCGVFTCQFLESLSRGVPRFNFTQKDIPYLRRRMLWEIGNARLRTEQ</sequence>
<dbReference type="Gene3D" id="3.40.395.10">
    <property type="entry name" value="Adenoviral Proteinase, Chain A"/>
    <property type="match status" value="1"/>
</dbReference>
<dbReference type="AlphaFoldDB" id="A0A8H6T485"/>
<evidence type="ECO:0000313" key="7">
    <source>
        <dbReference type="EMBL" id="KAF7310733.1"/>
    </source>
</evidence>
<dbReference type="GO" id="GO:0060255">
    <property type="term" value="P:regulation of macromolecule metabolic process"/>
    <property type="evidence" value="ECO:0007669"/>
    <property type="project" value="UniProtKB-ARBA"/>
</dbReference>
<dbReference type="GO" id="GO:0006508">
    <property type="term" value="P:proteolysis"/>
    <property type="evidence" value="ECO:0007669"/>
    <property type="project" value="UniProtKB-KW"/>
</dbReference>
<reference evidence="7" key="1">
    <citation type="submission" date="2020-05" db="EMBL/GenBank/DDBJ databases">
        <title>Mycena genomes resolve the evolution of fungal bioluminescence.</title>
        <authorList>
            <person name="Tsai I.J."/>
        </authorList>
    </citation>
    <scope>NUCLEOTIDE SEQUENCE</scope>
    <source>
        <strain evidence="7">110903Hualien_Pintung</strain>
    </source>
</reference>
<keyword evidence="3" id="KW-0378">Hydrolase</keyword>
<dbReference type="GO" id="GO:0080090">
    <property type="term" value="P:regulation of primary metabolic process"/>
    <property type="evidence" value="ECO:0007669"/>
    <property type="project" value="UniProtKB-ARBA"/>
</dbReference>
<evidence type="ECO:0000256" key="4">
    <source>
        <dbReference type="ARBA" id="ARBA00022807"/>
    </source>
</evidence>
<protein>
    <submittedName>
        <fullName evidence="7">Cysteine proteinase</fullName>
    </submittedName>
</protein>
<dbReference type="SUPFAM" id="SSF54001">
    <property type="entry name" value="Cysteine proteinases"/>
    <property type="match status" value="1"/>
</dbReference>
<evidence type="ECO:0000259" key="6">
    <source>
        <dbReference type="PROSITE" id="PS50600"/>
    </source>
</evidence>
<evidence type="ECO:0000256" key="3">
    <source>
        <dbReference type="ARBA" id="ARBA00022801"/>
    </source>
</evidence>
<organism evidence="7 8">
    <name type="scientific">Mycena chlorophos</name>
    <name type="common">Agaric fungus</name>
    <name type="synonym">Agaricus chlorophos</name>
    <dbReference type="NCBI Taxonomy" id="658473"/>
    <lineage>
        <taxon>Eukaryota</taxon>
        <taxon>Fungi</taxon>
        <taxon>Dikarya</taxon>
        <taxon>Basidiomycota</taxon>
        <taxon>Agaricomycotina</taxon>
        <taxon>Agaricomycetes</taxon>
        <taxon>Agaricomycetidae</taxon>
        <taxon>Agaricales</taxon>
        <taxon>Marasmiineae</taxon>
        <taxon>Mycenaceae</taxon>
        <taxon>Mycena</taxon>
    </lineage>
</organism>
<evidence type="ECO:0000256" key="5">
    <source>
        <dbReference type="SAM" id="MobiDB-lite"/>
    </source>
</evidence>
<keyword evidence="2" id="KW-0645">Protease</keyword>
<keyword evidence="4" id="KW-0788">Thiol protease</keyword>
<comment type="caution">
    <text evidence="7">The sequence shown here is derived from an EMBL/GenBank/DDBJ whole genome shotgun (WGS) entry which is preliminary data.</text>
</comment>